<feature type="transmembrane region" description="Helical" evidence="1">
    <location>
        <begin position="62"/>
        <end position="87"/>
    </location>
</feature>
<sequence>MDLKTVDSAPFNAEEFVHNLLEDGTKHFCDESTKCFNENDKLPPFYDATMYKRGQTFFNDNIFALLLSKFLGLLTVLSIPSIVRILIYTKMSGSPITAYKRYMATVLHMVIWYRSDFTPGSKLWQSVTEVRNKHNSASKRCCTAGLGRFNQKDMALTQFGFMGYALAMREKIGLHGATNEDLQGLVHVWRVIGYVMGVEDRFNICRDSVDETTAICRTLAYKVFKPAIEKKDKDFIEMATYLSDGMWSMNPTLNAKIYINMLYKLLKVPNNNNNNLEKEELSVELNFLQRMILNMLIFVVWTLQFTIPKLYHNYTQYISLWLMRVFPFLAYYQFGYSDDSHVYVLRDNKTN</sequence>
<dbReference type="GO" id="GO:0016491">
    <property type="term" value="F:oxidoreductase activity"/>
    <property type="evidence" value="ECO:0007669"/>
    <property type="project" value="InterPro"/>
</dbReference>
<evidence type="ECO:0000259" key="2">
    <source>
        <dbReference type="Pfam" id="PF09995"/>
    </source>
</evidence>
<proteinExistence type="predicted"/>
<keyword evidence="1" id="KW-1133">Transmembrane helix</keyword>
<keyword evidence="1" id="KW-0472">Membrane</keyword>
<name>A0A8J6H8B1_TENMO</name>
<evidence type="ECO:0000313" key="4">
    <source>
        <dbReference type="Proteomes" id="UP000719412"/>
    </source>
</evidence>
<evidence type="ECO:0000256" key="1">
    <source>
        <dbReference type="SAM" id="Phobius"/>
    </source>
</evidence>
<comment type="caution">
    <text evidence="3">The sequence shown here is derived from an EMBL/GenBank/DDBJ whole genome shotgun (WGS) entry which is preliminary data.</text>
</comment>
<accession>A0A8J6H8B1</accession>
<dbReference type="PANTHER" id="PTHR37159:SF1">
    <property type="entry name" value="GH11867P"/>
    <property type="match status" value="1"/>
</dbReference>
<feature type="domain" description="ER-bound oxygenase mpaB/mpaB'/Rubber oxygenase catalytic" evidence="2">
    <location>
        <begin position="97"/>
        <end position="201"/>
    </location>
</feature>
<reference evidence="3" key="2">
    <citation type="submission" date="2021-08" db="EMBL/GenBank/DDBJ databases">
        <authorList>
            <person name="Eriksson T."/>
        </authorList>
    </citation>
    <scope>NUCLEOTIDE SEQUENCE</scope>
    <source>
        <strain evidence="3">Stoneville</strain>
        <tissue evidence="3">Whole head</tissue>
    </source>
</reference>
<dbReference type="EMBL" id="JABDTM020028257">
    <property type="protein sequence ID" value="KAH0809237.1"/>
    <property type="molecule type" value="Genomic_DNA"/>
</dbReference>
<dbReference type="PANTHER" id="PTHR37159">
    <property type="entry name" value="GH11867P"/>
    <property type="match status" value="1"/>
</dbReference>
<protein>
    <recommendedName>
        <fullName evidence="2">ER-bound oxygenase mpaB/mpaB'/Rubber oxygenase catalytic domain-containing protein</fullName>
    </recommendedName>
</protein>
<reference evidence="3" key="1">
    <citation type="journal article" date="2020" name="J Insects Food Feed">
        <title>The yellow mealworm (Tenebrio molitor) genome: a resource for the emerging insects as food and feed industry.</title>
        <authorList>
            <person name="Eriksson T."/>
            <person name="Andere A."/>
            <person name="Kelstrup H."/>
            <person name="Emery V."/>
            <person name="Picard C."/>
        </authorList>
    </citation>
    <scope>NUCLEOTIDE SEQUENCE</scope>
    <source>
        <strain evidence="3">Stoneville</strain>
        <tissue evidence="3">Whole head</tissue>
    </source>
</reference>
<keyword evidence="4" id="KW-1185">Reference proteome</keyword>
<dbReference type="Pfam" id="PF09995">
    <property type="entry name" value="MPAB_Lcp_cat"/>
    <property type="match status" value="1"/>
</dbReference>
<organism evidence="3 4">
    <name type="scientific">Tenebrio molitor</name>
    <name type="common">Yellow mealworm beetle</name>
    <dbReference type="NCBI Taxonomy" id="7067"/>
    <lineage>
        <taxon>Eukaryota</taxon>
        <taxon>Metazoa</taxon>
        <taxon>Ecdysozoa</taxon>
        <taxon>Arthropoda</taxon>
        <taxon>Hexapoda</taxon>
        <taxon>Insecta</taxon>
        <taxon>Pterygota</taxon>
        <taxon>Neoptera</taxon>
        <taxon>Endopterygota</taxon>
        <taxon>Coleoptera</taxon>
        <taxon>Polyphaga</taxon>
        <taxon>Cucujiformia</taxon>
        <taxon>Tenebrionidae</taxon>
        <taxon>Tenebrio</taxon>
    </lineage>
</organism>
<keyword evidence="1" id="KW-0812">Transmembrane</keyword>
<dbReference type="Proteomes" id="UP000719412">
    <property type="component" value="Unassembled WGS sequence"/>
</dbReference>
<evidence type="ECO:0000313" key="3">
    <source>
        <dbReference type="EMBL" id="KAH0809237.1"/>
    </source>
</evidence>
<dbReference type="AlphaFoldDB" id="A0A8J6H8B1"/>
<dbReference type="InterPro" id="IPR018713">
    <property type="entry name" value="MPAB/Lcp_cat_dom"/>
</dbReference>
<gene>
    <name evidence="3" type="ORF">GEV33_013554</name>
</gene>